<sequence>MLWASCAEVVNVHCRLGIASTTKTVSGDNTTIPRAQATTARRLLDHRAATSFSCPLVRHQGFRPNRL</sequence>
<dbReference type="EMBL" id="VTZN01000051">
    <property type="protein sequence ID" value="KAA1250249.1"/>
    <property type="molecule type" value="Genomic_DNA"/>
</dbReference>
<name>A0A5B1BT46_MYCSI</name>
<proteinExistence type="predicted"/>
<keyword evidence="2" id="KW-1185">Reference proteome</keyword>
<dbReference type="Proteomes" id="UP000324701">
    <property type="component" value="Unassembled WGS sequence"/>
</dbReference>
<comment type="caution">
    <text evidence="1">The sequence shown here is derived from an EMBL/GenBank/DDBJ whole genome shotgun (WGS) entry which is preliminary data.</text>
</comment>
<evidence type="ECO:0000313" key="2">
    <source>
        <dbReference type="Proteomes" id="UP000324701"/>
    </source>
</evidence>
<dbReference type="AlphaFoldDB" id="A0A5B1BT46"/>
<accession>A0A5B1BT46</accession>
<protein>
    <submittedName>
        <fullName evidence="1">Uncharacterized protein</fullName>
    </submittedName>
</protein>
<evidence type="ECO:0000313" key="1">
    <source>
        <dbReference type="EMBL" id="KAA1250249.1"/>
    </source>
</evidence>
<reference evidence="1 2" key="1">
    <citation type="submission" date="2019-09" db="EMBL/GenBank/DDBJ databases">
        <title>Report of infection by Mycobacterium simiae a patient suffering from pulmonary tuberculosis.</title>
        <authorList>
            <person name="Mohanty P.S."/>
            <person name="Bansal A.K."/>
            <person name="Singh H."/>
            <person name="Sharma S."/>
            <person name="Patil S.A."/>
            <person name="Upadhaya P."/>
            <person name="Singh P.K."/>
            <person name="Kumar D."/>
            <person name="Kumar S."/>
            <person name="Singh R.K."/>
            <person name="Chaudhary B."/>
        </authorList>
    </citation>
    <scope>NUCLEOTIDE SEQUENCE [LARGE SCALE GENOMIC DNA]</scope>
    <source>
        <strain evidence="1 2">JAL-560-SIM</strain>
    </source>
</reference>
<organism evidence="1 2">
    <name type="scientific">Mycobacterium simiae</name>
    <name type="common">Mycobacterium habana</name>
    <dbReference type="NCBI Taxonomy" id="1784"/>
    <lineage>
        <taxon>Bacteria</taxon>
        <taxon>Bacillati</taxon>
        <taxon>Actinomycetota</taxon>
        <taxon>Actinomycetes</taxon>
        <taxon>Mycobacteriales</taxon>
        <taxon>Mycobacteriaceae</taxon>
        <taxon>Mycobacterium</taxon>
        <taxon>Mycobacterium simiae complex</taxon>
    </lineage>
</organism>
<gene>
    <name evidence="1" type="ORF">F0Q45_10585</name>
</gene>